<name>A0AAE1YY96_9LAMI</name>
<dbReference type="AlphaFoldDB" id="A0AAE1YY96"/>
<keyword evidence="3" id="KW-1185">Reference proteome</keyword>
<reference evidence="2" key="2">
    <citation type="journal article" date="2024" name="Plant">
        <title>Genomic evolution and insights into agronomic trait innovations of Sesamum species.</title>
        <authorList>
            <person name="Miao H."/>
            <person name="Wang L."/>
            <person name="Qu L."/>
            <person name="Liu H."/>
            <person name="Sun Y."/>
            <person name="Le M."/>
            <person name="Wang Q."/>
            <person name="Wei S."/>
            <person name="Zheng Y."/>
            <person name="Lin W."/>
            <person name="Duan Y."/>
            <person name="Cao H."/>
            <person name="Xiong S."/>
            <person name="Wang X."/>
            <person name="Wei L."/>
            <person name="Li C."/>
            <person name="Ma Q."/>
            <person name="Ju M."/>
            <person name="Zhao R."/>
            <person name="Li G."/>
            <person name="Mu C."/>
            <person name="Tian Q."/>
            <person name="Mei H."/>
            <person name="Zhang T."/>
            <person name="Gao T."/>
            <person name="Zhang H."/>
        </authorList>
    </citation>
    <scope>NUCLEOTIDE SEQUENCE</scope>
    <source>
        <strain evidence="2">3651</strain>
    </source>
</reference>
<evidence type="ECO:0000313" key="3">
    <source>
        <dbReference type="Proteomes" id="UP001293254"/>
    </source>
</evidence>
<dbReference type="Proteomes" id="UP001293254">
    <property type="component" value="Unassembled WGS sequence"/>
</dbReference>
<feature type="compositionally biased region" description="Low complexity" evidence="1">
    <location>
        <begin position="94"/>
        <end position="110"/>
    </location>
</feature>
<comment type="caution">
    <text evidence="2">The sequence shown here is derived from an EMBL/GenBank/DDBJ whole genome shotgun (WGS) entry which is preliminary data.</text>
</comment>
<dbReference type="EMBL" id="JACGWO010000001">
    <property type="protein sequence ID" value="KAK4438835.1"/>
    <property type="molecule type" value="Genomic_DNA"/>
</dbReference>
<feature type="compositionally biased region" description="Polar residues" evidence="1">
    <location>
        <begin position="111"/>
        <end position="123"/>
    </location>
</feature>
<feature type="region of interest" description="Disordered" evidence="1">
    <location>
        <begin position="1"/>
        <end position="123"/>
    </location>
</feature>
<evidence type="ECO:0000256" key="1">
    <source>
        <dbReference type="SAM" id="MobiDB-lite"/>
    </source>
</evidence>
<proteinExistence type="predicted"/>
<accession>A0AAE1YY96</accession>
<organism evidence="2 3">
    <name type="scientific">Sesamum alatum</name>
    <dbReference type="NCBI Taxonomy" id="300844"/>
    <lineage>
        <taxon>Eukaryota</taxon>
        <taxon>Viridiplantae</taxon>
        <taxon>Streptophyta</taxon>
        <taxon>Embryophyta</taxon>
        <taxon>Tracheophyta</taxon>
        <taxon>Spermatophyta</taxon>
        <taxon>Magnoliopsida</taxon>
        <taxon>eudicotyledons</taxon>
        <taxon>Gunneridae</taxon>
        <taxon>Pentapetalae</taxon>
        <taxon>asterids</taxon>
        <taxon>lamiids</taxon>
        <taxon>Lamiales</taxon>
        <taxon>Pedaliaceae</taxon>
        <taxon>Sesamum</taxon>
    </lineage>
</organism>
<protein>
    <submittedName>
        <fullName evidence="2">Uncharacterized protein</fullName>
    </submittedName>
</protein>
<evidence type="ECO:0000313" key="2">
    <source>
        <dbReference type="EMBL" id="KAK4438835.1"/>
    </source>
</evidence>
<feature type="compositionally biased region" description="Polar residues" evidence="1">
    <location>
        <begin position="23"/>
        <end position="38"/>
    </location>
</feature>
<reference evidence="2" key="1">
    <citation type="submission" date="2020-06" db="EMBL/GenBank/DDBJ databases">
        <authorList>
            <person name="Li T."/>
            <person name="Hu X."/>
            <person name="Zhang T."/>
            <person name="Song X."/>
            <person name="Zhang H."/>
            <person name="Dai N."/>
            <person name="Sheng W."/>
            <person name="Hou X."/>
            <person name="Wei L."/>
        </authorList>
    </citation>
    <scope>NUCLEOTIDE SEQUENCE</scope>
    <source>
        <strain evidence="2">3651</strain>
        <tissue evidence="2">Leaf</tissue>
    </source>
</reference>
<sequence length="123" mass="13393">MHVPNSSLEIPNLQGKNDAKFSPKSSGSIHANVHTISNESEHVCYTPNRDPSNTNDPKFDCKPSNPNPVSESHINPTPISLVSNEEEFRTTATSPSSLLDSNHDLSLSPPTTQTNLESQESQN</sequence>
<gene>
    <name evidence="2" type="ORF">Salat_0218100</name>
</gene>
<feature type="compositionally biased region" description="Polar residues" evidence="1">
    <location>
        <begin position="67"/>
        <end position="83"/>
    </location>
</feature>